<dbReference type="PIRSF" id="PIRSF003867">
    <property type="entry name" value="Rev_lenti-OC"/>
    <property type="match status" value="1"/>
</dbReference>
<proteinExistence type="predicted"/>
<feature type="compositionally biased region" description="Basic and acidic residues" evidence="1">
    <location>
        <begin position="136"/>
        <end position="146"/>
    </location>
</feature>
<protein>
    <submittedName>
        <fullName evidence="2">Rev protein</fullName>
    </submittedName>
</protein>
<dbReference type="EMBL" id="AF479638">
    <property type="protein sequence ID" value="AAO33137.1"/>
    <property type="molecule type" value="Genomic_RNA"/>
</dbReference>
<organism evidence="2">
    <name type="scientific">Ovine lentivirus</name>
    <dbReference type="NCBI Taxonomy" id="11663"/>
    <lineage>
        <taxon>Viruses</taxon>
        <taxon>Riboviria</taxon>
        <taxon>Pararnavirae</taxon>
        <taxon>Artverviricota</taxon>
        <taxon>Revtraviricetes</taxon>
        <taxon>Ortervirales</taxon>
        <taxon>Retroviridae</taxon>
        <taxon>Orthoretrovirinae</taxon>
        <taxon>Lentivirus</taxon>
    </lineage>
</organism>
<dbReference type="GO" id="GO:0003723">
    <property type="term" value="F:RNA binding"/>
    <property type="evidence" value="ECO:0007669"/>
    <property type="project" value="InterPro"/>
</dbReference>
<sequence>MASGRKPDRMTWKEMEPPLRETWGKVVNELAERQRQEDMRGLITGIQTSERDQIYTGNHSDRRTSGPRGKPKRRHGWFKWLRKLKAREKTIPAEFYPDLEGNIAGLEELCLGKGLEENSIYEPTPDNSGPAMDGRQWLDWREQPQK</sequence>
<feature type="compositionally biased region" description="Basic and acidic residues" evidence="1">
    <location>
        <begin position="49"/>
        <end position="64"/>
    </location>
</feature>
<name>Q7ZSJ5_9RETR</name>
<dbReference type="InterPro" id="IPR016400">
    <property type="entry name" value="Rev_lentivir"/>
</dbReference>
<evidence type="ECO:0000313" key="2">
    <source>
        <dbReference type="EMBL" id="AAO33137.1"/>
    </source>
</evidence>
<reference evidence="2" key="2">
    <citation type="journal article" date="2004" name="Virus Genes">
        <title>Genomic characterization of a slow/low maedi visna virus.</title>
        <authorList>
            <person name="Barros S.C."/>
            <person name="Ramos F."/>
            <person name="Duarte M."/>
            <person name="Fagulha T."/>
            <person name="Cruz B."/>
            <person name="Fevereiro M."/>
        </authorList>
    </citation>
    <scope>NUCLEOTIDE SEQUENCE</scope>
    <source>
        <strain evidence="2">P1OLV</strain>
    </source>
</reference>
<feature type="region of interest" description="Disordered" evidence="1">
    <location>
        <begin position="117"/>
        <end position="146"/>
    </location>
</feature>
<accession>Q7ZSJ5</accession>
<evidence type="ECO:0000256" key="1">
    <source>
        <dbReference type="SAM" id="MobiDB-lite"/>
    </source>
</evidence>
<feature type="region of interest" description="Disordered" evidence="1">
    <location>
        <begin position="45"/>
        <end position="74"/>
    </location>
</feature>
<dbReference type="GO" id="GO:0050658">
    <property type="term" value="P:RNA transport"/>
    <property type="evidence" value="ECO:0007669"/>
    <property type="project" value="InterPro"/>
</dbReference>
<reference evidence="2" key="1">
    <citation type="submission" date="2002-02" db="EMBL/GenBank/DDBJ databases">
        <authorList>
            <person name="Barros S.S."/>
            <person name="Fevereiro M.T."/>
        </authorList>
    </citation>
    <scope>NUCLEOTIDE SEQUENCE</scope>
    <source>
        <strain evidence="2">P1OLV</strain>
    </source>
</reference>